<keyword evidence="2" id="KW-1133">Transmembrane helix</keyword>
<protein>
    <submittedName>
        <fullName evidence="3">LPXTG-motif cell wall anchor domain-containing protein</fullName>
    </submittedName>
</protein>
<keyword evidence="4" id="KW-1185">Reference proteome</keyword>
<feature type="region of interest" description="Disordered" evidence="1">
    <location>
        <begin position="32"/>
        <end position="52"/>
    </location>
</feature>
<evidence type="ECO:0000256" key="1">
    <source>
        <dbReference type="SAM" id="MobiDB-lite"/>
    </source>
</evidence>
<dbReference type="EMBL" id="FNRA01000001">
    <property type="protein sequence ID" value="SDZ97904.1"/>
    <property type="molecule type" value="Genomic_DNA"/>
</dbReference>
<proteinExistence type="predicted"/>
<keyword evidence="2" id="KW-0812">Transmembrane</keyword>
<keyword evidence="2" id="KW-0472">Membrane</keyword>
<evidence type="ECO:0000256" key="2">
    <source>
        <dbReference type="SAM" id="Phobius"/>
    </source>
</evidence>
<dbReference type="AlphaFoldDB" id="A0A1H3XGW3"/>
<organism evidence="3 4">
    <name type="scientific">Pedobacter hartonius</name>
    <dbReference type="NCBI Taxonomy" id="425514"/>
    <lineage>
        <taxon>Bacteria</taxon>
        <taxon>Pseudomonadati</taxon>
        <taxon>Bacteroidota</taxon>
        <taxon>Sphingobacteriia</taxon>
        <taxon>Sphingobacteriales</taxon>
        <taxon>Sphingobacteriaceae</taxon>
        <taxon>Pedobacter</taxon>
    </lineage>
</organism>
<dbReference type="Proteomes" id="UP000198850">
    <property type="component" value="Unassembled WGS sequence"/>
</dbReference>
<accession>A0A1H3XGW3</accession>
<feature type="transmembrane region" description="Helical" evidence="2">
    <location>
        <begin position="6"/>
        <end position="23"/>
    </location>
</feature>
<dbReference type="RefSeq" id="WP_139298244.1">
    <property type="nucleotide sequence ID" value="NZ_FNRA01000001.1"/>
</dbReference>
<reference evidence="3 4" key="1">
    <citation type="submission" date="2016-10" db="EMBL/GenBank/DDBJ databases">
        <authorList>
            <person name="de Groot N.N."/>
        </authorList>
    </citation>
    <scope>NUCLEOTIDE SEQUENCE [LARGE SCALE GENOMIC DNA]</scope>
    <source>
        <strain evidence="3 4">DSM 19033</strain>
    </source>
</reference>
<name>A0A1H3XGW3_9SPHI</name>
<evidence type="ECO:0000313" key="3">
    <source>
        <dbReference type="EMBL" id="SDZ97904.1"/>
    </source>
</evidence>
<gene>
    <name evidence="3" type="ORF">SAMN05443550_101592</name>
</gene>
<dbReference type="NCBIfam" id="TIGR01167">
    <property type="entry name" value="LPXTG_anchor"/>
    <property type="match status" value="1"/>
</dbReference>
<evidence type="ECO:0000313" key="4">
    <source>
        <dbReference type="Proteomes" id="UP000198850"/>
    </source>
</evidence>
<sequence length="52" mass="6234">MNINYPIAGIVLLAMILLVFFLIRRNRKDEKTFEKEMSESELKSEKHKEDQH</sequence>